<comment type="caution">
    <text evidence="4">The sequence shown here is derived from an EMBL/GenBank/DDBJ whole genome shotgun (WGS) entry which is preliminary data.</text>
</comment>
<dbReference type="Proteomes" id="UP000660668">
    <property type="component" value="Unassembled WGS sequence"/>
</dbReference>
<keyword evidence="2" id="KW-1133">Transmembrane helix</keyword>
<organism evidence="4 5">
    <name type="scientific">Nocardioides agariphilus</name>
    <dbReference type="NCBI Taxonomy" id="433664"/>
    <lineage>
        <taxon>Bacteria</taxon>
        <taxon>Bacillati</taxon>
        <taxon>Actinomycetota</taxon>
        <taxon>Actinomycetes</taxon>
        <taxon>Propionibacteriales</taxon>
        <taxon>Nocardioidaceae</taxon>
        <taxon>Nocardioides</taxon>
    </lineage>
</organism>
<feature type="compositionally biased region" description="Pro residues" evidence="1">
    <location>
        <begin position="1"/>
        <end position="14"/>
    </location>
</feature>
<feature type="region of interest" description="Disordered" evidence="1">
    <location>
        <begin position="1"/>
        <end position="25"/>
    </location>
</feature>
<feature type="domain" description="LytR/CpsA/Psr regulator C-terminal" evidence="3">
    <location>
        <begin position="100"/>
        <end position="184"/>
    </location>
</feature>
<proteinExistence type="predicted"/>
<evidence type="ECO:0000256" key="2">
    <source>
        <dbReference type="SAM" id="Phobius"/>
    </source>
</evidence>
<reference evidence="4" key="1">
    <citation type="submission" date="2020-11" db="EMBL/GenBank/DDBJ databases">
        <title>Nocardioides cynanchi sp. nov., isolated from soil of rhizosphere of Cynanchum wilfordii.</title>
        <authorList>
            <person name="Lee J.-S."/>
            <person name="Suh M.K."/>
            <person name="Kim J.-S."/>
        </authorList>
    </citation>
    <scope>NUCLEOTIDE SEQUENCE</scope>
    <source>
        <strain evidence="4">KCTC 19276</strain>
    </source>
</reference>
<feature type="transmembrane region" description="Helical" evidence="2">
    <location>
        <begin position="31"/>
        <end position="53"/>
    </location>
</feature>
<dbReference type="EMBL" id="JADKPO010000030">
    <property type="protein sequence ID" value="MBF4769678.1"/>
    <property type="molecule type" value="Genomic_DNA"/>
</dbReference>
<dbReference type="Pfam" id="PF13399">
    <property type="entry name" value="LytR_C"/>
    <property type="match status" value="1"/>
</dbReference>
<dbReference type="Gene3D" id="3.30.70.2390">
    <property type="match status" value="1"/>
</dbReference>
<keyword evidence="2" id="KW-0812">Transmembrane</keyword>
<gene>
    <name evidence="4" type="ORF">ISU10_18065</name>
</gene>
<evidence type="ECO:0000256" key="1">
    <source>
        <dbReference type="SAM" id="MobiDB-lite"/>
    </source>
</evidence>
<evidence type="ECO:0000313" key="4">
    <source>
        <dbReference type="EMBL" id="MBF4769678.1"/>
    </source>
</evidence>
<evidence type="ECO:0000313" key="5">
    <source>
        <dbReference type="Proteomes" id="UP000660668"/>
    </source>
</evidence>
<dbReference type="InterPro" id="IPR027381">
    <property type="entry name" value="LytR/CpsA/Psr_C"/>
</dbReference>
<sequence length="186" mass="19847">MRPTSPSRPPARPSPRPHRQGHRWARTEHGVVFPSPVVILSIVAVAMAGLAYFATQGQPPTEREVTPVATTPSETTTSTPSSMPTTKPKPTKPPVDKGKVYVEVYNNSGVTGLAGRIGDTATQAGWQVVGTDNWYGSIPASTVYYPPALKRAARALALDLGIGRTALAVDPMKRDRLTVILTSDHA</sequence>
<protein>
    <submittedName>
        <fullName evidence="4">LytR C-terminal domain-containing protein</fullName>
    </submittedName>
</protein>
<feature type="region of interest" description="Disordered" evidence="1">
    <location>
        <begin position="58"/>
        <end position="95"/>
    </location>
</feature>
<feature type="compositionally biased region" description="Basic residues" evidence="1">
    <location>
        <begin position="15"/>
        <end position="24"/>
    </location>
</feature>
<dbReference type="AlphaFoldDB" id="A0A930YJZ0"/>
<evidence type="ECO:0000259" key="3">
    <source>
        <dbReference type="Pfam" id="PF13399"/>
    </source>
</evidence>
<keyword evidence="5" id="KW-1185">Reference proteome</keyword>
<accession>A0A930YJZ0</accession>
<feature type="compositionally biased region" description="Low complexity" evidence="1">
    <location>
        <begin position="66"/>
        <end position="88"/>
    </location>
</feature>
<name>A0A930YJZ0_9ACTN</name>
<keyword evidence="2" id="KW-0472">Membrane</keyword>